<name>A0ABS5T534_9GAMM</name>
<comment type="caution">
    <text evidence="1">The sequence shown here is derived from an EMBL/GenBank/DDBJ whole genome shotgun (WGS) entry which is preliminary data.</text>
</comment>
<dbReference type="Gene3D" id="3.30.70.260">
    <property type="match status" value="1"/>
</dbReference>
<proteinExistence type="predicted"/>
<keyword evidence="2" id="KW-1185">Reference proteome</keyword>
<dbReference type="SUPFAM" id="SSF55021">
    <property type="entry name" value="ACT-like"/>
    <property type="match status" value="1"/>
</dbReference>
<dbReference type="NCBIfam" id="NF008362">
    <property type="entry name" value="PRK11152.1"/>
    <property type="match status" value="1"/>
</dbReference>
<evidence type="ECO:0000313" key="1">
    <source>
        <dbReference type="EMBL" id="MBT0727459.1"/>
    </source>
</evidence>
<keyword evidence="1" id="KW-0808">Transferase</keyword>
<dbReference type="EC" id="2.2.1.6" evidence="1"/>
<gene>
    <name evidence="1" type="primary">ilvM</name>
    <name evidence="1" type="ORF">HGT73_08685</name>
</gene>
<dbReference type="Pfam" id="PF13710">
    <property type="entry name" value="ACT_5"/>
    <property type="match status" value="1"/>
</dbReference>
<protein>
    <submittedName>
        <fullName evidence="1">Acetolactate synthase 2 small subunit</fullName>
        <ecNumber evidence="1">2.2.1.6</ecNumber>
    </submittedName>
</protein>
<dbReference type="Proteomes" id="UP000786875">
    <property type="component" value="Unassembled WGS sequence"/>
</dbReference>
<dbReference type="InterPro" id="IPR045865">
    <property type="entry name" value="ACT-like_dom_sf"/>
</dbReference>
<accession>A0ABS5T534</accession>
<dbReference type="GO" id="GO:0003984">
    <property type="term" value="F:acetolactate synthase activity"/>
    <property type="evidence" value="ECO:0007669"/>
    <property type="project" value="UniProtKB-EC"/>
</dbReference>
<dbReference type="RefSeq" id="WP_214213733.1">
    <property type="nucleotide sequence ID" value="NZ_JABBFO010000007.1"/>
</dbReference>
<sequence>MNQHQITIAASYRPEALERILRVVRHRGFEIKAMQMVQTSGPEQINIEMTVASNRGIELLSTQLTKLMDVDSVNVTHNETQQIRAQS</sequence>
<dbReference type="EMBL" id="JABBFO010000007">
    <property type="protein sequence ID" value="MBT0727459.1"/>
    <property type="molecule type" value="Genomic_DNA"/>
</dbReference>
<reference evidence="1 2" key="1">
    <citation type="submission" date="2020-04" db="EMBL/GenBank/DDBJ databases">
        <title>Genome sequencing of Rosenbergiella species.</title>
        <authorList>
            <person name="Alvarez-Perez S."/>
            <person name="Lievens B."/>
        </authorList>
    </citation>
    <scope>NUCLEOTIDE SEQUENCE [LARGE SCALE GENOMIC DNA]</scope>
    <source>
        <strain evidence="1 2">CdVSA20.1</strain>
    </source>
</reference>
<organism evidence="1 2">
    <name type="scientific">Rosenbergiella australiborealis</name>
    <dbReference type="NCBI Taxonomy" id="1544696"/>
    <lineage>
        <taxon>Bacteria</taxon>
        <taxon>Pseudomonadati</taxon>
        <taxon>Pseudomonadota</taxon>
        <taxon>Gammaproteobacteria</taxon>
        <taxon>Enterobacterales</taxon>
        <taxon>Erwiniaceae</taxon>
        <taxon>Rosenbergiella</taxon>
    </lineage>
</organism>
<evidence type="ECO:0000313" key="2">
    <source>
        <dbReference type="Proteomes" id="UP000786875"/>
    </source>
</evidence>